<dbReference type="KEGG" id="beq:BEWA_004470"/>
<dbReference type="PANTHER" id="PTHR23105">
    <property type="entry name" value="RIBOSOMAL PROTEIN L7AE FAMILY MEMBER"/>
    <property type="match status" value="1"/>
</dbReference>
<dbReference type="GO" id="GO:0003723">
    <property type="term" value="F:RNA binding"/>
    <property type="evidence" value="ECO:0007669"/>
    <property type="project" value="InterPro"/>
</dbReference>
<evidence type="ECO:0000256" key="2">
    <source>
        <dbReference type="ARBA" id="ARBA00023274"/>
    </source>
</evidence>
<evidence type="ECO:0000256" key="1">
    <source>
        <dbReference type="ARBA" id="ARBA00007337"/>
    </source>
</evidence>
<dbReference type="Pfam" id="PF01248">
    <property type="entry name" value="Ribosomal_L7Ae"/>
    <property type="match status" value="1"/>
</dbReference>
<dbReference type="VEuPathDB" id="PiroplasmaDB:BEWA_004470"/>
<dbReference type="InterPro" id="IPR004038">
    <property type="entry name" value="Ribosomal_eL8/eL30/eS12/Gad45"/>
</dbReference>
<name>L0B1N5_THEEQ</name>
<dbReference type="STRING" id="1537102.L0B1N5"/>
<dbReference type="AlphaFoldDB" id="L0B1N5"/>
<keyword evidence="5" id="KW-1185">Reference proteome</keyword>
<evidence type="ECO:0000313" key="5">
    <source>
        <dbReference type="Proteomes" id="UP000031512"/>
    </source>
</evidence>
<feature type="domain" description="Ribosomal protein eL8/eL30/eS12/Gadd45" evidence="3">
    <location>
        <begin position="58"/>
        <end position="138"/>
    </location>
</feature>
<keyword evidence="2" id="KW-0687">Ribonucleoprotein</keyword>
<dbReference type="InterPro" id="IPR029064">
    <property type="entry name" value="Ribosomal_eL30-like_sf"/>
</dbReference>
<organism evidence="4 5">
    <name type="scientific">Theileria equi strain WA</name>
    <dbReference type="NCBI Taxonomy" id="1537102"/>
    <lineage>
        <taxon>Eukaryota</taxon>
        <taxon>Sar</taxon>
        <taxon>Alveolata</taxon>
        <taxon>Apicomplexa</taxon>
        <taxon>Aconoidasida</taxon>
        <taxon>Piroplasmida</taxon>
        <taxon>Theileriidae</taxon>
        <taxon>Theileria</taxon>
    </lineage>
</organism>
<proteinExistence type="inferred from homology"/>
<dbReference type="OrthoDB" id="5364946at2759"/>
<dbReference type="EMBL" id="CP001670">
    <property type="protein sequence ID" value="AFZ81039.1"/>
    <property type="molecule type" value="Genomic_DNA"/>
</dbReference>
<dbReference type="Proteomes" id="UP000031512">
    <property type="component" value="Chromosome 3"/>
</dbReference>
<evidence type="ECO:0000313" key="4">
    <source>
        <dbReference type="EMBL" id="AFZ81039.1"/>
    </source>
</evidence>
<dbReference type="GO" id="GO:0005840">
    <property type="term" value="C:ribosome"/>
    <property type="evidence" value="ECO:0007669"/>
    <property type="project" value="UniProtKB-KW"/>
</dbReference>
<evidence type="ECO:0000259" key="3">
    <source>
        <dbReference type="Pfam" id="PF01248"/>
    </source>
</evidence>
<keyword evidence="4" id="KW-0689">Ribosomal protein</keyword>
<dbReference type="GeneID" id="15804641"/>
<dbReference type="InterPro" id="IPR050257">
    <property type="entry name" value="eL8/uL1-like"/>
</dbReference>
<sequence length="176" mass="19522">MTKSEDVCADSEESHYVSPVAKPQLAGKVLIRSLKLVKKALTLEKLAKQQKLEKGQGDLVLTRLVKRGVQDVTKSLRKGSTGIVLMACDVHPVDVLAHVPILCEELSVAYAYVTSKRVLSDICQSKRPTCVVLIVKPSNDFSNRIKNLAPGQEEKVDYSQLFEKVDGSIRKHHPYL</sequence>
<dbReference type="PRINTS" id="PR00881">
    <property type="entry name" value="L7ARS6FAMILY"/>
</dbReference>
<dbReference type="GO" id="GO:1990904">
    <property type="term" value="C:ribonucleoprotein complex"/>
    <property type="evidence" value="ECO:0007669"/>
    <property type="project" value="UniProtKB-KW"/>
</dbReference>
<dbReference type="SUPFAM" id="SSF55315">
    <property type="entry name" value="L30e-like"/>
    <property type="match status" value="1"/>
</dbReference>
<dbReference type="InterPro" id="IPR018492">
    <property type="entry name" value="Ribosomal_eL8/Nhp2"/>
</dbReference>
<reference evidence="4 5" key="1">
    <citation type="journal article" date="2012" name="BMC Genomics">
        <title>Comparative genomic analysis and phylogenetic position of Theileria equi.</title>
        <authorList>
            <person name="Kappmeyer L.S."/>
            <person name="Thiagarajan M."/>
            <person name="Herndon D.R."/>
            <person name="Ramsay J.D."/>
            <person name="Caler E."/>
            <person name="Djikeng A."/>
            <person name="Gillespie J.J."/>
            <person name="Lau A.O."/>
            <person name="Roalson E.H."/>
            <person name="Silva J.C."/>
            <person name="Silva M.G."/>
            <person name="Suarez C.E."/>
            <person name="Ueti M.W."/>
            <person name="Nene V.M."/>
            <person name="Mealey R.H."/>
            <person name="Knowles D.P."/>
            <person name="Brayton K.A."/>
        </authorList>
    </citation>
    <scope>NUCLEOTIDE SEQUENCE [LARGE SCALE GENOMIC DNA]</scope>
    <source>
        <strain evidence="4 5">WA</strain>
    </source>
</reference>
<accession>L0B1N5</accession>
<gene>
    <name evidence="4" type="ORF">BEWA_004470</name>
</gene>
<protein>
    <submittedName>
        <fullName evidence="4">40S ribosomal protein L7Ae, putative</fullName>
    </submittedName>
</protein>
<dbReference type="eggNOG" id="KOG3167">
    <property type="taxonomic scope" value="Eukaryota"/>
</dbReference>
<dbReference type="RefSeq" id="XP_004830705.1">
    <property type="nucleotide sequence ID" value="XM_004830648.1"/>
</dbReference>
<comment type="similarity">
    <text evidence="1">Belongs to the eukaryotic ribosomal protein eL8 family.</text>
</comment>
<dbReference type="Gene3D" id="3.30.1330.30">
    <property type="match status" value="1"/>
</dbReference>